<gene>
    <name evidence="1" type="ORF">DERP_013293</name>
</gene>
<reference evidence="1 2" key="1">
    <citation type="journal article" date="2018" name="J. Allergy Clin. Immunol.">
        <title>High-quality assembly of Dermatophagoides pteronyssinus genome and transcriptome reveals a wide range of novel allergens.</title>
        <authorList>
            <person name="Liu X.Y."/>
            <person name="Yang K.Y."/>
            <person name="Wang M.Q."/>
            <person name="Kwok J.S."/>
            <person name="Zeng X."/>
            <person name="Yang Z."/>
            <person name="Xiao X.J."/>
            <person name="Lau C.P."/>
            <person name="Li Y."/>
            <person name="Huang Z.M."/>
            <person name="Ba J.G."/>
            <person name="Yim A.K."/>
            <person name="Ouyang C.Y."/>
            <person name="Ngai S.M."/>
            <person name="Chan T.F."/>
            <person name="Leung E.L."/>
            <person name="Liu L."/>
            <person name="Liu Z.G."/>
            <person name="Tsui S.K."/>
        </authorList>
    </citation>
    <scope>NUCLEOTIDE SEQUENCE [LARGE SCALE GENOMIC DNA]</scope>
    <source>
        <strain evidence="1">Derp</strain>
    </source>
</reference>
<sequence length="90" mass="10657">MFTPVVLLLLCNHQQQHGSIQQQLISPVFEKVRLGPLCLHESFLFGFYHDDSGNDDGEYFSEWNFQENEKQLDRQRRRRSKVSGTRIQCE</sequence>
<evidence type="ECO:0008006" key="3">
    <source>
        <dbReference type="Google" id="ProtNLM"/>
    </source>
</evidence>
<reference evidence="1 2" key="2">
    <citation type="journal article" date="2022" name="Mol. Biol. Evol.">
        <title>Comparative Genomics Reveals Insights into the Divergent Evolution of Astigmatic Mites and Household Pest Adaptations.</title>
        <authorList>
            <person name="Xiong Q."/>
            <person name="Wan A.T."/>
            <person name="Liu X."/>
            <person name="Fung C.S."/>
            <person name="Xiao X."/>
            <person name="Malainual N."/>
            <person name="Hou J."/>
            <person name="Wang L."/>
            <person name="Wang M."/>
            <person name="Yang K.Y."/>
            <person name="Cui Y."/>
            <person name="Leung E.L."/>
            <person name="Nong W."/>
            <person name="Shin S.K."/>
            <person name="Au S.W."/>
            <person name="Jeong K.Y."/>
            <person name="Chew F.T."/>
            <person name="Hui J.H."/>
            <person name="Leung T.F."/>
            <person name="Tungtrongchitr A."/>
            <person name="Zhong N."/>
            <person name="Liu Z."/>
            <person name="Tsui S.K."/>
        </authorList>
    </citation>
    <scope>NUCLEOTIDE SEQUENCE [LARGE SCALE GENOMIC DNA]</scope>
    <source>
        <strain evidence="1">Derp</strain>
    </source>
</reference>
<dbReference type="Proteomes" id="UP000887458">
    <property type="component" value="Unassembled WGS sequence"/>
</dbReference>
<organism evidence="1 2">
    <name type="scientific">Dermatophagoides pteronyssinus</name>
    <name type="common">European house dust mite</name>
    <dbReference type="NCBI Taxonomy" id="6956"/>
    <lineage>
        <taxon>Eukaryota</taxon>
        <taxon>Metazoa</taxon>
        <taxon>Ecdysozoa</taxon>
        <taxon>Arthropoda</taxon>
        <taxon>Chelicerata</taxon>
        <taxon>Arachnida</taxon>
        <taxon>Acari</taxon>
        <taxon>Acariformes</taxon>
        <taxon>Sarcoptiformes</taxon>
        <taxon>Astigmata</taxon>
        <taxon>Psoroptidia</taxon>
        <taxon>Analgoidea</taxon>
        <taxon>Pyroglyphidae</taxon>
        <taxon>Dermatophagoidinae</taxon>
        <taxon>Dermatophagoides</taxon>
    </lineage>
</organism>
<keyword evidence="2" id="KW-1185">Reference proteome</keyword>
<proteinExistence type="predicted"/>
<name>A0ABQ8J3M7_DERPT</name>
<evidence type="ECO:0000313" key="2">
    <source>
        <dbReference type="Proteomes" id="UP000887458"/>
    </source>
</evidence>
<protein>
    <recommendedName>
        <fullName evidence="3">Secreted protein</fullName>
    </recommendedName>
</protein>
<evidence type="ECO:0000313" key="1">
    <source>
        <dbReference type="EMBL" id="KAH9417123.1"/>
    </source>
</evidence>
<accession>A0ABQ8J3M7</accession>
<dbReference type="EMBL" id="NJHN03000081">
    <property type="protein sequence ID" value="KAH9417123.1"/>
    <property type="molecule type" value="Genomic_DNA"/>
</dbReference>
<comment type="caution">
    <text evidence="1">The sequence shown here is derived from an EMBL/GenBank/DDBJ whole genome shotgun (WGS) entry which is preliminary data.</text>
</comment>